<feature type="transmembrane region" description="Helical" evidence="1">
    <location>
        <begin position="146"/>
        <end position="168"/>
    </location>
</feature>
<proteinExistence type="predicted"/>
<organism evidence="2 3">
    <name type="scientific">candidate division MSBL1 archaeon SCGC-AAA259M10</name>
    <dbReference type="NCBI Taxonomy" id="1698270"/>
    <lineage>
        <taxon>Archaea</taxon>
        <taxon>Methanobacteriati</taxon>
        <taxon>Methanobacteriota</taxon>
        <taxon>candidate division MSBL1</taxon>
    </lineage>
</organism>
<feature type="transmembrane region" description="Helical" evidence="1">
    <location>
        <begin position="12"/>
        <end position="29"/>
    </location>
</feature>
<keyword evidence="1" id="KW-1133">Transmembrane helix</keyword>
<feature type="transmembrane region" description="Helical" evidence="1">
    <location>
        <begin position="49"/>
        <end position="67"/>
    </location>
</feature>
<gene>
    <name evidence="2" type="ORF">AKJ40_02815</name>
</gene>
<dbReference type="Proteomes" id="UP000070341">
    <property type="component" value="Unassembled WGS sequence"/>
</dbReference>
<protein>
    <recommendedName>
        <fullName evidence="4">Permease</fullName>
    </recommendedName>
</protein>
<evidence type="ECO:0008006" key="4">
    <source>
        <dbReference type="Google" id="ProtNLM"/>
    </source>
</evidence>
<keyword evidence="1" id="KW-0472">Membrane</keyword>
<evidence type="ECO:0000256" key="1">
    <source>
        <dbReference type="SAM" id="Phobius"/>
    </source>
</evidence>
<evidence type="ECO:0000313" key="2">
    <source>
        <dbReference type="EMBL" id="KXA99566.1"/>
    </source>
</evidence>
<accession>A0A133UZE2</accession>
<dbReference type="AlphaFoldDB" id="A0A133UZE2"/>
<sequence>MVWEIIIGRNWSQRAIILGTFVLYIYMFLVRRDDAKKGLKKGLNTFKGLLTLIFAAILLASAIRILLPTNLVKIYLGPESGFSGVITGGLLGGIMQGGPYAVYPIIRGLQQTGVSLAIVIAMMVGYGAIGTGKIVYGLAFFNTKTISIRVAVGIGLTTLASIILYLLFL</sequence>
<evidence type="ECO:0000313" key="3">
    <source>
        <dbReference type="Proteomes" id="UP000070341"/>
    </source>
</evidence>
<dbReference type="EMBL" id="LHXU01000042">
    <property type="protein sequence ID" value="KXA99566.1"/>
    <property type="molecule type" value="Genomic_DNA"/>
</dbReference>
<reference evidence="2 3" key="1">
    <citation type="journal article" date="2016" name="Sci. Rep.">
        <title>Metabolic traits of an uncultured archaeal lineage -MSBL1- from brine pools of the Red Sea.</title>
        <authorList>
            <person name="Mwirichia R."/>
            <person name="Alam I."/>
            <person name="Rashid M."/>
            <person name="Vinu M."/>
            <person name="Ba-Alawi W."/>
            <person name="Anthony Kamau A."/>
            <person name="Kamanda Ngugi D."/>
            <person name="Goker M."/>
            <person name="Klenk H.P."/>
            <person name="Bajic V."/>
            <person name="Stingl U."/>
        </authorList>
    </citation>
    <scope>NUCLEOTIDE SEQUENCE [LARGE SCALE GENOMIC DNA]</scope>
    <source>
        <strain evidence="2">SCGC-AAA259M10</strain>
    </source>
</reference>
<keyword evidence="3" id="KW-1185">Reference proteome</keyword>
<name>A0A133UZE2_9EURY</name>
<keyword evidence="1" id="KW-0812">Transmembrane</keyword>
<feature type="transmembrane region" description="Helical" evidence="1">
    <location>
        <begin position="114"/>
        <end position="140"/>
    </location>
</feature>
<dbReference type="PATRIC" id="fig|1698270.3.peg.683"/>
<feature type="transmembrane region" description="Helical" evidence="1">
    <location>
        <begin position="82"/>
        <end position="102"/>
    </location>
</feature>
<comment type="caution">
    <text evidence="2">The sequence shown here is derived from an EMBL/GenBank/DDBJ whole genome shotgun (WGS) entry which is preliminary data.</text>
</comment>